<evidence type="ECO:0000313" key="4">
    <source>
        <dbReference type="WBParaSite" id="SPAL_0000705500.1"/>
    </source>
</evidence>
<feature type="region of interest" description="Disordered" evidence="1">
    <location>
        <begin position="26"/>
        <end position="62"/>
    </location>
</feature>
<dbReference type="AlphaFoldDB" id="A0A0N5BMB4"/>
<reference evidence="4" key="1">
    <citation type="submission" date="2017-02" db="UniProtKB">
        <authorList>
            <consortium name="WormBaseParasite"/>
        </authorList>
    </citation>
    <scope>IDENTIFICATION</scope>
</reference>
<accession>A0A0N5BMB4</accession>
<feature type="signal peptide" evidence="2">
    <location>
        <begin position="1"/>
        <end position="20"/>
    </location>
</feature>
<feature type="compositionally biased region" description="Basic and acidic residues" evidence="1">
    <location>
        <begin position="26"/>
        <end position="38"/>
    </location>
</feature>
<keyword evidence="3" id="KW-1185">Reference proteome</keyword>
<sequence>MNLLITIVLCTSVIIHVVIGGKQEKSQDVSSEDERIHETPFTNSRSRSEKRGSRRQSNKKSDTPYVVKAITYKGKRVYKCNGQIFLTRRDAKVCLRKLREKPKFPLLQRLTLPPYIPPPQRKPPIPTKPSRIPPPTPPRPAHLPRKHNRRPLWRVPHSNLQDYLQKLHII</sequence>
<protein>
    <submittedName>
        <fullName evidence="4">FLYWCH-type domain-containing protein</fullName>
    </submittedName>
</protein>
<feature type="compositionally biased region" description="Pro residues" evidence="1">
    <location>
        <begin position="114"/>
        <end position="141"/>
    </location>
</feature>
<organism evidence="3 4">
    <name type="scientific">Strongyloides papillosus</name>
    <name type="common">Intestinal threadworm</name>
    <dbReference type="NCBI Taxonomy" id="174720"/>
    <lineage>
        <taxon>Eukaryota</taxon>
        <taxon>Metazoa</taxon>
        <taxon>Ecdysozoa</taxon>
        <taxon>Nematoda</taxon>
        <taxon>Chromadorea</taxon>
        <taxon>Rhabditida</taxon>
        <taxon>Tylenchina</taxon>
        <taxon>Panagrolaimomorpha</taxon>
        <taxon>Strongyloidoidea</taxon>
        <taxon>Strongyloididae</taxon>
        <taxon>Strongyloides</taxon>
    </lineage>
</organism>
<feature type="region of interest" description="Disordered" evidence="1">
    <location>
        <begin position="112"/>
        <end position="150"/>
    </location>
</feature>
<feature type="chain" id="PRO_5005894793" evidence="2">
    <location>
        <begin position="21"/>
        <end position="170"/>
    </location>
</feature>
<evidence type="ECO:0000256" key="2">
    <source>
        <dbReference type="SAM" id="SignalP"/>
    </source>
</evidence>
<dbReference type="WBParaSite" id="SPAL_0000705500.1">
    <property type="protein sequence ID" value="SPAL_0000705500.1"/>
    <property type="gene ID" value="SPAL_0000705500"/>
</dbReference>
<proteinExistence type="predicted"/>
<keyword evidence="2" id="KW-0732">Signal</keyword>
<evidence type="ECO:0000256" key="1">
    <source>
        <dbReference type="SAM" id="MobiDB-lite"/>
    </source>
</evidence>
<dbReference type="Proteomes" id="UP000046392">
    <property type="component" value="Unplaced"/>
</dbReference>
<evidence type="ECO:0000313" key="3">
    <source>
        <dbReference type="Proteomes" id="UP000046392"/>
    </source>
</evidence>
<name>A0A0N5BMB4_STREA</name>